<feature type="compositionally biased region" description="Acidic residues" evidence="1">
    <location>
        <begin position="54"/>
        <end position="69"/>
    </location>
</feature>
<reference evidence="2" key="1">
    <citation type="submission" date="2023-03" db="EMBL/GenBank/DDBJ databases">
        <authorList>
            <person name="Steffen K."/>
            <person name="Cardenas P."/>
        </authorList>
    </citation>
    <scope>NUCLEOTIDE SEQUENCE</scope>
</reference>
<evidence type="ECO:0000256" key="1">
    <source>
        <dbReference type="SAM" id="MobiDB-lite"/>
    </source>
</evidence>
<dbReference type="Proteomes" id="UP001174909">
    <property type="component" value="Unassembled WGS sequence"/>
</dbReference>
<feature type="compositionally biased region" description="Acidic residues" evidence="1">
    <location>
        <begin position="77"/>
        <end position="89"/>
    </location>
</feature>
<keyword evidence="3" id="KW-1185">Reference proteome</keyword>
<organism evidence="2 3">
    <name type="scientific">Geodia barretti</name>
    <name type="common">Barrett's horny sponge</name>
    <dbReference type="NCBI Taxonomy" id="519541"/>
    <lineage>
        <taxon>Eukaryota</taxon>
        <taxon>Metazoa</taxon>
        <taxon>Porifera</taxon>
        <taxon>Demospongiae</taxon>
        <taxon>Heteroscleromorpha</taxon>
        <taxon>Tetractinellida</taxon>
        <taxon>Astrophorina</taxon>
        <taxon>Geodiidae</taxon>
        <taxon>Geodia</taxon>
    </lineage>
</organism>
<protein>
    <submittedName>
        <fullName evidence="2">Uncharacterized protein</fullName>
    </submittedName>
</protein>
<proteinExistence type="predicted"/>
<name>A0AA35WCJ2_GEOBA</name>
<accession>A0AA35WCJ2</accession>
<evidence type="ECO:0000313" key="3">
    <source>
        <dbReference type="Proteomes" id="UP001174909"/>
    </source>
</evidence>
<dbReference type="AlphaFoldDB" id="A0AA35WCJ2"/>
<comment type="caution">
    <text evidence="2">The sequence shown here is derived from an EMBL/GenBank/DDBJ whole genome shotgun (WGS) entry which is preliminary data.</text>
</comment>
<gene>
    <name evidence="2" type="ORF">GBAR_LOCUS5676</name>
</gene>
<evidence type="ECO:0000313" key="2">
    <source>
        <dbReference type="EMBL" id="CAI8008277.1"/>
    </source>
</evidence>
<feature type="region of interest" description="Disordered" evidence="1">
    <location>
        <begin position="54"/>
        <end position="94"/>
    </location>
</feature>
<sequence length="116" mass="13254">MYIICFDRHSEDKRSYGRHSYDMFLPTPEEQIELNKMNDVLFNAIPESADISLEDIEDSESGSDNESIVEDDRVREEDSESGSDNESIVEDDRVREECSENVSWLLKGTSGLVILS</sequence>
<dbReference type="EMBL" id="CASHTH010000829">
    <property type="protein sequence ID" value="CAI8008277.1"/>
    <property type="molecule type" value="Genomic_DNA"/>
</dbReference>